<keyword evidence="5 7" id="KW-0472">Membrane</keyword>
<feature type="transmembrane region" description="Helical" evidence="7">
    <location>
        <begin position="35"/>
        <end position="63"/>
    </location>
</feature>
<dbReference type="PANTHER" id="PTHR36115:SF6">
    <property type="entry name" value="PROLINE-RICH ANTIGEN HOMOLOG"/>
    <property type="match status" value="1"/>
</dbReference>
<keyword evidence="4 7" id="KW-1133">Transmembrane helix</keyword>
<evidence type="ECO:0000313" key="10">
    <source>
        <dbReference type="Proteomes" id="UP001499988"/>
    </source>
</evidence>
<feature type="transmembrane region" description="Helical" evidence="7">
    <location>
        <begin position="240"/>
        <end position="258"/>
    </location>
</feature>
<keyword evidence="3 7" id="KW-0812">Transmembrane</keyword>
<feature type="transmembrane region" description="Helical" evidence="7">
    <location>
        <begin position="289"/>
        <end position="308"/>
    </location>
</feature>
<evidence type="ECO:0000256" key="7">
    <source>
        <dbReference type="SAM" id="Phobius"/>
    </source>
</evidence>
<dbReference type="Proteomes" id="UP001499988">
    <property type="component" value="Unassembled WGS sequence"/>
</dbReference>
<comment type="subcellular location">
    <subcellularLocation>
        <location evidence="1">Cell membrane</location>
        <topology evidence="1">Multi-pass membrane protein</topology>
    </subcellularLocation>
</comment>
<feature type="domain" description="RDD" evidence="8">
    <location>
        <begin position="239"/>
        <end position="320"/>
    </location>
</feature>
<accession>A0ABP9EW14</accession>
<reference evidence="10" key="1">
    <citation type="journal article" date="2019" name="Int. J. Syst. Evol. Microbiol.">
        <title>The Global Catalogue of Microorganisms (GCM) 10K type strain sequencing project: providing services to taxonomists for standard genome sequencing and annotation.</title>
        <authorList>
            <consortium name="The Broad Institute Genomics Platform"/>
            <consortium name="The Broad Institute Genome Sequencing Center for Infectious Disease"/>
            <person name="Wu L."/>
            <person name="Ma J."/>
        </authorList>
    </citation>
    <scope>NUCLEOTIDE SEQUENCE [LARGE SCALE GENOMIC DNA]</scope>
    <source>
        <strain evidence="10">JCM 18401</strain>
    </source>
</reference>
<feature type="transmembrane region" description="Helical" evidence="7">
    <location>
        <begin position="75"/>
        <end position="93"/>
    </location>
</feature>
<evidence type="ECO:0000313" key="9">
    <source>
        <dbReference type="EMBL" id="GAA4882436.1"/>
    </source>
</evidence>
<dbReference type="RefSeq" id="WP_345334805.1">
    <property type="nucleotide sequence ID" value="NZ_BAABJZ010000023.1"/>
</dbReference>
<proteinExistence type="predicted"/>
<dbReference type="InterPro" id="IPR010432">
    <property type="entry name" value="RDD"/>
</dbReference>
<evidence type="ECO:0000256" key="5">
    <source>
        <dbReference type="ARBA" id="ARBA00023136"/>
    </source>
</evidence>
<feature type="coiled-coil region" evidence="6">
    <location>
        <begin position="159"/>
        <end position="225"/>
    </location>
</feature>
<keyword evidence="10" id="KW-1185">Reference proteome</keyword>
<evidence type="ECO:0000256" key="1">
    <source>
        <dbReference type="ARBA" id="ARBA00004651"/>
    </source>
</evidence>
<comment type="caution">
    <text evidence="9">The sequence shown here is derived from an EMBL/GenBank/DDBJ whole genome shotgun (WGS) entry which is preliminary data.</text>
</comment>
<sequence>MAVQTDPRDIVTPDAFELDKRLLNRPLASPWRRAVALLIDLLVVAMVTGSGGLVFVLLVLLTWRIRRRQWRAGTWAMYLLYFLLAASLIPPLYKAWQGRTAAVEGDPQALSLTLSDVGSSTWALIQLELCADLACMAPHFPALAGLSEPLSLTERRDLADELLDNLAGEERVAAQAQLAQVLALDDEPAGAPVVVDPSAAFEAALAQEKRRSERLKAELSRVKEQEHSPLTWLKGTLKDLGLGFGLAAFYFTCFVAWFDGQTVGKKLLRCRVRQLDGTPLSLWDAFGRYGGYSAGLATGLLGFAQILWDPNRQAIHDKISATVVEDVRARARLKARQRRRQR</sequence>
<keyword evidence="2" id="KW-1003">Cell membrane</keyword>
<keyword evidence="6" id="KW-0175">Coiled coil</keyword>
<gene>
    <name evidence="9" type="ORF">GCM10023333_15750</name>
</gene>
<dbReference type="EMBL" id="BAABJZ010000023">
    <property type="protein sequence ID" value="GAA4882436.1"/>
    <property type="molecule type" value="Genomic_DNA"/>
</dbReference>
<dbReference type="PANTHER" id="PTHR36115">
    <property type="entry name" value="PROLINE-RICH ANTIGEN HOMOLOG-RELATED"/>
    <property type="match status" value="1"/>
</dbReference>
<protein>
    <submittedName>
        <fullName evidence="9">RDD family protein</fullName>
    </submittedName>
</protein>
<evidence type="ECO:0000256" key="3">
    <source>
        <dbReference type="ARBA" id="ARBA00022692"/>
    </source>
</evidence>
<evidence type="ECO:0000256" key="2">
    <source>
        <dbReference type="ARBA" id="ARBA00022475"/>
    </source>
</evidence>
<dbReference type="InterPro" id="IPR051791">
    <property type="entry name" value="Pra-immunoreactive"/>
</dbReference>
<dbReference type="Pfam" id="PF06271">
    <property type="entry name" value="RDD"/>
    <property type="match status" value="1"/>
</dbReference>
<name>A0ABP9EW14_9GAMM</name>
<organism evidence="9 10">
    <name type="scientific">Ferrimonas pelagia</name>
    <dbReference type="NCBI Taxonomy" id="1177826"/>
    <lineage>
        <taxon>Bacteria</taxon>
        <taxon>Pseudomonadati</taxon>
        <taxon>Pseudomonadota</taxon>
        <taxon>Gammaproteobacteria</taxon>
        <taxon>Alteromonadales</taxon>
        <taxon>Ferrimonadaceae</taxon>
        <taxon>Ferrimonas</taxon>
    </lineage>
</organism>
<evidence type="ECO:0000259" key="8">
    <source>
        <dbReference type="Pfam" id="PF06271"/>
    </source>
</evidence>
<evidence type="ECO:0000256" key="6">
    <source>
        <dbReference type="SAM" id="Coils"/>
    </source>
</evidence>
<evidence type="ECO:0000256" key="4">
    <source>
        <dbReference type="ARBA" id="ARBA00022989"/>
    </source>
</evidence>